<feature type="domain" description="Metallo-beta-lactamase" evidence="2">
    <location>
        <begin position="35"/>
        <end position="242"/>
    </location>
</feature>
<evidence type="ECO:0000313" key="4">
    <source>
        <dbReference type="Proteomes" id="UP000598467"/>
    </source>
</evidence>
<proteinExistence type="inferred from homology"/>
<dbReference type="SUPFAM" id="SSF56281">
    <property type="entry name" value="Metallo-hydrolase/oxidoreductase"/>
    <property type="match status" value="1"/>
</dbReference>
<evidence type="ECO:0000313" key="3">
    <source>
        <dbReference type="EMBL" id="MBD1548628.1"/>
    </source>
</evidence>
<dbReference type="EMBL" id="JABFCZ010000024">
    <property type="protein sequence ID" value="MBD1548628.1"/>
    <property type="molecule type" value="Genomic_DNA"/>
</dbReference>
<dbReference type="Gene3D" id="3.60.15.10">
    <property type="entry name" value="Ribonuclease Z/Hydroxyacylglutathione hydrolase-like"/>
    <property type="match status" value="1"/>
</dbReference>
<dbReference type="PANTHER" id="PTHR42951">
    <property type="entry name" value="METALLO-BETA-LACTAMASE DOMAIN-CONTAINING"/>
    <property type="match status" value="1"/>
</dbReference>
<dbReference type="SMART" id="SM00849">
    <property type="entry name" value="Lactamase_B"/>
    <property type="match status" value="1"/>
</dbReference>
<dbReference type="InterPro" id="IPR001279">
    <property type="entry name" value="Metallo-B-lactamas"/>
</dbReference>
<dbReference type="Pfam" id="PF00753">
    <property type="entry name" value="Lactamase_B"/>
    <property type="match status" value="1"/>
</dbReference>
<protein>
    <submittedName>
        <fullName evidence="3">MBL fold metallo-hydrolase</fullName>
    </submittedName>
</protein>
<evidence type="ECO:0000259" key="2">
    <source>
        <dbReference type="SMART" id="SM00849"/>
    </source>
</evidence>
<comment type="similarity">
    <text evidence="1">Belongs to the metallo-beta-lactamase superfamily. Class-B beta-lactamase family.</text>
</comment>
<dbReference type="InterPro" id="IPR050855">
    <property type="entry name" value="NDM-1-like"/>
</dbReference>
<dbReference type="GO" id="GO:0017001">
    <property type="term" value="P:antibiotic catabolic process"/>
    <property type="evidence" value="ECO:0007669"/>
    <property type="project" value="UniProtKB-ARBA"/>
</dbReference>
<comment type="caution">
    <text evidence="3">The sequence shown here is derived from an EMBL/GenBank/DDBJ whole genome shotgun (WGS) entry which is preliminary data.</text>
</comment>
<gene>
    <name evidence="3" type="ORF">HK439_20380</name>
</gene>
<dbReference type="AlphaFoldDB" id="A0A926P308"/>
<dbReference type="Proteomes" id="UP000598467">
    <property type="component" value="Unassembled WGS sequence"/>
</dbReference>
<accession>A0A926P308</accession>
<dbReference type="RefSeq" id="WP_190293315.1">
    <property type="nucleotide sequence ID" value="NZ_JABFCZ010000024.1"/>
</dbReference>
<name>A0A926P308_9HYPH</name>
<reference evidence="3" key="1">
    <citation type="submission" date="2020-05" db="EMBL/GenBank/DDBJ databases">
        <title>Identification of trans-AT polyketide cluster in two marine bacteria, producers of a novel glutaramide-containing polyketide sesbanimide D and analogs.</title>
        <authorList>
            <person name="Kacar D."/>
            <person name="Rodriguez P."/>
            <person name="Canedo L."/>
            <person name="Gonzalez E."/>
            <person name="Galan B."/>
            <person name="De La Calle F."/>
            <person name="Garcia J.L."/>
        </authorList>
    </citation>
    <scope>NUCLEOTIDE SEQUENCE</scope>
    <source>
        <strain evidence="3">PHM038</strain>
    </source>
</reference>
<organism evidence="3 4">
    <name type="scientific">Roseibium aggregatum</name>
    <dbReference type="NCBI Taxonomy" id="187304"/>
    <lineage>
        <taxon>Bacteria</taxon>
        <taxon>Pseudomonadati</taxon>
        <taxon>Pseudomonadota</taxon>
        <taxon>Alphaproteobacteria</taxon>
        <taxon>Hyphomicrobiales</taxon>
        <taxon>Stappiaceae</taxon>
        <taxon>Roseibium</taxon>
    </lineage>
</organism>
<sequence>MDLQSYPIAEKWFSVTKVDDTTDMLLEPHVHVLEQANLFFVRGSDRDMMIDTGMGIVPIRPYVEPLTEKPFSEIVCVSTHTHIDHIGGVHEFDIRLVHPIEADEMAAPSGMNTIIRDEIDPKLVVLFEEAGYPPLDELLIDALPYAGYDPKSYSLTGAPATGILEEGDTVDLGDRQFSVLHVPGHSPGSIALFEEKTGILFAGDAIYDGPLIYDGPGMSVDEYVATMKKLQALDVSIVHGGHDPSFDKKRLDEIVEHYFRIWGV</sequence>
<dbReference type="PANTHER" id="PTHR42951:SF4">
    <property type="entry name" value="ACYL-COENZYME A THIOESTERASE MBLAC2"/>
    <property type="match status" value="1"/>
</dbReference>
<evidence type="ECO:0000256" key="1">
    <source>
        <dbReference type="ARBA" id="ARBA00005250"/>
    </source>
</evidence>
<dbReference type="InterPro" id="IPR036866">
    <property type="entry name" value="RibonucZ/Hydroxyglut_hydro"/>
</dbReference>